<dbReference type="Proteomes" id="UP001372338">
    <property type="component" value="Unassembled WGS sequence"/>
</dbReference>
<evidence type="ECO:0000313" key="1">
    <source>
        <dbReference type="EMBL" id="KAK7290369.1"/>
    </source>
</evidence>
<dbReference type="AlphaFoldDB" id="A0AAN9J235"/>
<comment type="caution">
    <text evidence="1">The sequence shown here is derived from an EMBL/GenBank/DDBJ whole genome shotgun (WGS) entry which is preliminary data.</text>
</comment>
<evidence type="ECO:0000313" key="2">
    <source>
        <dbReference type="Proteomes" id="UP001372338"/>
    </source>
</evidence>
<name>A0AAN9J235_CROPI</name>
<keyword evidence="2" id="KW-1185">Reference proteome</keyword>
<organism evidence="1 2">
    <name type="scientific">Crotalaria pallida</name>
    <name type="common">Smooth rattlebox</name>
    <name type="synonym">Crotalaria striata</name>
    <dbReference type="NCBI Taxonomy" id="3830"/>
    <lineage>
        <taxon>Eukaryota</taxon>
        <taxon>Viridiplantae</taxon>
        <taxon>Streptophyta</taxon>
        <taxon>Embryophyta</taxon>
        <taxon>Tracheophyta</taxon>
        <taxon>Spermatophyta</taxon>
        <taxon>Magnoliopsida</taxon>
        <taxon>eudicotyledons</taxon>
        <taxon>Gunneridae</taxon>
        <taxon>Pentapetalae</taxon>
        <taxon>rosids</taxon>
        <taxon>fabids</taxon>
        <taxon>Fabales</taxon>
        <taxon>Fabaceae</taxon>
        <taxon>Papilionoideae</taxon>
        <taxon>50 kb inversion clade</taxon>
        <taxon>genistoids sensu lato</taxon>
        <taxon>core genistoids</taxon>
        <taxon>Crotalarieae</taxon>
        <taxon>Crotalaria</taxon>
    </lineage>
</organism>
<proteinExistence type="predicted"/>
<sequence>MVVALVPGSSERTLSIVRSLVDIIILANVAQSGNIVSEEGFWAKEKEIRHDMGPMLLEKMKKDKRLEKLSMEQYWEMKLYIEQERRRILKEVGVLRNEGSTMQNQASTVAAKGGDEASVE</sequence>
<reference evidence="1 2" key="1">
    <citation type="submission" date="2024-01" db="EMBL/GenBank/DDBJ databases">
        <title>The genomes of 5 underutilized Papilionoideae crops provide insights into root nodulation and disease resistanc.</title>
        <authorList>
            <person name="Yuan L."/>
        </authorList>
    </citation>
    <scope>NUCLEOTIDE SEQUENCE [LARGE SCALE GENOMIC DNA]</scope>
    <source>
        <strain evidence="1">ZHUSHIDOU_FW_LH</strain>
        <tissue evidence="1">Leaf</tissue>
    </source>
</reference>
<accession>A0AAN9J235</accession>
<protein>
    <submittedName>
        <fullName evidence="1">Uncharacterized protein</fullName>
    </submittedName>
</protein>
<gene>
    <name evidence="1" type="ORF">RIF29_04740</name>
</gene>
<dbReference type="EMBL" id="JAYWIO010000001">
    <property type="protein sequence ID" value="KAK7290369.1"/>
    <property type="molecule type" value="Genomic_DNA"/>
</dbReference>